<keyword evidence="3 8" id="KW-0028">Amino-acid biosynthesis</keyword>
<keyword evidence="4 8" id="KW-0521">NADP</keyword>
<dbReference type="InterPro" id="IPR041121">
    <property type="entry name" value="SDH_C"/>
</dbReference>
<protein>
    <recommendedName>
        <fullName evidence="2 8">Shikimate dehydrogenase (NADP(+))</fullName>
        <shortName evidence="8">SDH</shortName>
        <ecNumber evidence="2 8">1.1.1.25</ecNumber>
    </recommendedName>
</protein>
<comment type="caution">
    <text evidence="12">The sequence shown here is derived from an EMBL/GenBank/DDBJ whole genome shotgun (WGS) entry which is preliminary data.</text>
</comment>
<dbReference type="GO" id="GO:0004764">
    <property type="term" value="F:shikimate 3-dehydrogenase (NADP+) activity"/>
    <property type="evidence" value="ECO:0007669"/>
    <property type="project" value="UniProtKB-UniRule"/>
</dbReference>
<dbReference type="HAMAP" id="MF_00222">
    <property type="entry name" value="Shikimate_DH_AroE"/>
    <property type="match status" value="1"/>
</dbReference>
<evidence type="ECO:0000256" key="7">
    <source>
        <dbReference type="ARBA" id="ARBA00049442"/>
    </source>
</evidence>
<dbReference type="EC" id="1.1.1.25" evidence="2 8"/>
<accession>A0A4V3BE63</accession>
<dbReference type="InterPro" id="IPR022893">
    <property type="entry name" value="Shikimate_DH_fam"/>
</dbReference>
<dbReference type="EMBL" id="SCWE01000001">
    <property type="protein sequence ID" value="TDM02855.1"/>
    <property type="molecule type" value="Genomic_DNA"/>
</dbReference>
<dbReference type="GO" id="GO:0005829">
    <property type="term" value="C:cytosol"/>
    <property type="evidence" value="ECO:0007669"/>
    <property type="project" value="TreeGrafter"/>
</dbReference>
<dbReference type="InterPro" id="IPR006151">
    <property type="entry name" value="Shikm_DH/Glu-tRNA_Rdtase"/>
</dbReference>
<dbReference type="Pfam" id="PF08501">
    <property type="entry name" value="Shikimate_dh_N"/>
    <property type="match status" value="1"/>
</dbReference>
<dbReference type="Proteomes" id="UP000295328">
    <property type="component" value="Unassembled WGS sequence"/>
</dbReference>
<feature type="domain" description="SDH C-terminal" evidence="11">
    <location>
        <begin position="230"/>
        <end position="257"/>
    </location>
</feature>
<feature type="binding site" evidence="8">
    <location>
        <position position="76"/>
    </location>
    <ligand>
        <name>NADP(+)</name>
        <dbReference type="ChEBI" id="CHEBI:58349"/>
    </ligand>
</feature>
<dbReference type="InterPro" id="IPR036291">
    <property type="entry name" value="NAD(P)-bd_dom_sf"/>
</dbReference>
<feature type="binding site" evidence="8">
    <location>
        <begin position="122"/>
        <end position="126"/>
    </location>
    <ligand>
        <name>NADP(+)</name>
        <dbReference type="ChEBI" id="CHEBI:58349"/>
    </ligand>
</feature>
<feature type="binding site" evidence="8">
    <location>
        <position position="207"/>
    </location>
    <ligand>
        <name>NADP(+)</name>
        <dbReference type="ChEBI" id="CHEBI:58349"/>
    </ligand>
</feature>
<dbReference type="PANTHER" id="PTHR21089">
    <property type="entry name" value="SHIKIMATE DEHYDROGENASE"/>
    <property type="match status" value="1"/>
</dbReference>
<dbReference type="Pfam" id="PF01488">
    <property type="entry name" value="Shikimate_DH"/>
    <property type="match status" value="1"/>
</dbReference>
<dbReference type="PANTHER" id="PTHR21089:SF1">
    <property type="entry name" value="BIFUNCTIONAL 3-DEHYDROQUINATE DEHYDRATASE_SHIKIMATE DEHYDROGENASE, CHLOROPLASTIC"/>
    <property type="match status" value="1"/>
</dbReference>
<evidence type="ECO:0000256" key="5">
    <source>
        <dbReference type="ARBA" id="ARBA00023002"/>
    </source>
</evidence>
<reference evidence="12 13" key="1">
    <citation type="submission" date="2019-01" db="EMBL/GenBank/DDBJ databases">
        <title>Draft genome sequences of the type strains of six Macrococcus species.</title>
        <authorList>
            <person name="Mazhar S."/>
            <person name="Altermann E."/>
            <person name="Hill C."/>
            <person name="Mcauliffe O."/>
        </authorList>
    </citation>
    <scope>NUCLEOTIDE SEQUENCE [LARGE SCALE GENOMIC DNA]</scope>
    <source>
        <strain evidence="12 13">CCM4809</strain>
    </source>
</reference>
<comment type="subunit">
    <text evidence="8">Homodimer.</text>
</comment>
<evidence type="ECO:0000256" key="8">
    <source>
        <dbReference type="HAMAP-Rule" id="MF_00222"/>
    </source>
</evidence>
<name>A0A4V3BE63_9STAP</name>
<evidence type="ECO:0000256" key="2">
    <source>
        <dbReference type="ARBA" id="ARBA00012962"/>
    </source>
</evidence>
<feature type="binding site" evidence="8">
    <location>
        <position position="237"/>
    </location>
    <ligand>
        <name>shikimate</name>
        <dbReference type="ChEBI" id="CHEBI:36208"/>
    </ligand>
</feature>
<feature type="domain" description="Shikimate dehydrogenase substrate binding N-terminal" evidence="10">
    <location>
        <begin position="5"/>
        <end position="87"/>
    </location>
</feature>
<organism evidence="12 13">
    <name type="scientific">Macrococcus hajekii</name>
    <dbReference type="NCBI Taxonomy" id="198482"/>
    <lineage>
        <taxon>Bacteria</taxon>
        <taxon>Bacillati</taxon>
        <taxon>Bacillota</taxon>
        <taxon>Bacilli</taxon>
        <taxon>Bacillales</taxon>
        <taxon>Staphylococcaceae</taxon>
        <taxon>Macrococcus</taxon>
    </lineage>
</organism>
<evidence type="ECO:0000313" key="13">
    <source>
        <dbReference type="Proteomes" id="UP000295328"/>
    </source>
</evidence>
<dbReference type="RefSeq" id="WP_133428943.1">
    <property type="nucleotide sequence ID" value="NZ_BMCC01000002.1"/>
</dbReference>
<dbReference type="GO" id="GO:0050661">
    <property type="term" value="F:NADP binding"/>
    <property type="evidence" value="ECO:0007669"/>
    <property type="project" value="InterPro"/>
</dbReference>
<comment type="pathway">
    <text evidence="1 8">Metabolic intermediate biosynthesis; chorismate biosynthesis; chorismate from D-erythrose 4-phosphate and phosphoenolpyruvate: step 4/7.</text>
</comment>
<comment type="catalytic activity">
    <reaction evidence="7 8">
        <text>shikimate + NADP(+) = 3-dehydroshikimate + NADPH + H(+)</text>
        <dbReference type="Rhea" id="RHEA:17737"/>
        <dbReference type="ChEBI" id="CHEBI:15378"/>
        <dbReference type="ChEBI" id="CHEBI:16630"/>
        <dbReference type="ChEBI" id="CHEBI:36208"/>
        <dbReference type="ChEBI" id="CHEBI:57783"/>
        <dbReference type="ChEBI" id="CHEBI:58349"/>
        <dbReference type="EC" id="1.1.1.25"/>
    </reaction>
</comment>
<dbReference type="NCBIfam" id="TIGR00507">
    <property type="entry name" value="aroE"/>
    <property type="match status" value="1"/>
</dbReference>
<comment type="similarity">
    <text evidence="8">Belongs to the shikimate dehydrogenase family.</text>
</comment>
<dbReference type="Gene3D" id="3.40.50.10860">
    <property type="entry name" value="Leucine Dehydrogenase, chain A, domain 1"/>
    <property type="match status" value="1"/>
</dbReference>
<feature type="domain" description="Quinate/shikimate 5-dehydrogenase/glutamyl-tRNA reductase" evidence="9">
    <location>
        <begin position="114"/>
        <end position="180"/>
    </location>
</feature>
<dbReference type="InterPro" id="IPR011342">
    <property type="entry name" value="Shikimate_DH"/>
</dbReference>
<evidence type="ECO:0000259" key="11">
    <source>
        <dbReference type="Pfam" id="PF18317"/>
    </source>
</evidence>
<feature type="binding site" evidence="8">
    <location>
        <begin position="13"/>
        <end position="15"/>
    </location>
    <ligand>
        <name>shikimate</name>
        <dbReference type="ChEBI" id="CHEBI:36208"/>
    </ligand>
</feature>
<evidence type="ECO:0000256" key="4">
    <source>
        <dbReference type="ARBA" id="ARBA00022857"/>
    </source>
</evidence>
<evidence type="ECO:0000259" key="9">
    <source>
        <dbReference type="Pfam" id="PF01488"/>
    </source>
</evidence>
<dbReference type="Pfam" id="PF18317">
    <property type="entry name" value="SDH_C"/>
    <property type="match status" value="1"/>
</dbReference>
<dbReference type="InterPro" id="IPR013708">
    <property type="entry name" value="Shikimate_DH-bd_N"/>
</dbReference>
<evidence type="ECO:0000313" key="12">
    <source>
        <dbReference type="EMBL" id="TDM02855.1"/>
    </source>
</evidence>
<feature type="binding site" evidence="8">
    <location>
        <position position="85"/>
    </location>
    <ligand>
        <name>shikimate</name>
        <dbReference type="ChEBI" id="CHEBI:36208"/>
    </ligand>
</feature>
<dbReference type="GO" id="GO:0009423">
    <property type="term" value="P:chorismate biosynthetic process"/>
    <property type="evidence" value="ECO:0007669"/>
    <property type="project" value="UniProtKB-UniRule"/>
</dbReference>
<feature type="binding site" evidence="8">
    <location>
        <position position="60"/>
    </location>
    <ligand>
        <name>shikimate</name>
        <dbReference type="ChEBI" id="CHEBI:36208"/>
    </ligand>
</feature>
<dbReference type="GO" id="GO:0019632">
    <property type="term" value="P:shikimate metabolic process"/>
    <property type="evidence" value="ECO:0007669"/>
    <property type="project" value="InterPro"/>
</dbReference>
<feature type="active site" description="Proton acceptor" evidence="8">
    <location>
        <position position="64"/>
    </location>
</feature>
<gene>
    <name evidence="8 12" type="primary">aroE</name>
    <name evidence="12" type="ORF">ERX37_01845</name>
</gene>
<dbReference type="Gene3D" id="3.40.50.720">
    <property type="entry name" value="NAD(P)-binding Rossmann-like Domain"/>
    <property type="match status" value="1"/>
</dbReference>
<dbReference type="AlphaFoldDB" id="A0A4V3BE63"/>
<feature type="binding site" evidence="8">
    <location>
        <position position="209"/>
    </location>
    <ligand>
        <name>shikimate</name>
        <dbReference type="ChEBI" id="CHEBI:36208"/>
    </ligand>
</feature>
<keyword evidence="6 8" id="KW-0057">Aromatic amino acid biosynthesis</keyword>
<evidence type="ECO:0000256" key="6">
    <source>
        <dbReference type="ARBA" id="ARBA00023141"/>
    </source>
</evidence>
<evidence type="ECO:0000256" key="3">
    <source>
        <dbReference type="ARBA" id="ARBA00022605"/>
    </source>
</evidence>
<dbReference type="InterPro" id="IPR046346">
    <property type="entry name" value="Aminoacid_DH-like_N_sf"/>
</dbReference>
<dbReference type="CDD" id="cd01065">
    <property type="entry name" value="NAD_bind_Shikimate_DH"/>
    <property type="match status" value="1"/>
</dbReference>
<dbReference type="FunFam" id="3.40.50.10860:FF:000016">
    <property type="entry name" value="Shikimate dehydrogenase (NADP(+))"/>
    <property type="match status" value="1"/>
</dbReference>
<feature type="binding site" evidence="8">
    <location>
        <position position="100"/>
    </location>
    <ligand>
        <name>shikimate</name>
        <dbReference type="ChEBI" id="CHEBI:36208"/>
    </ligand>
</feature>
<keyword evidence="5 8" id="KW-0560">Oxidoreductase</keyword>
<dbReference type="UniPathway" id="UPA00053">
    <property type="reaction ID" value="UER00087"/>
</dbReference>
<dbReference type="GO" id="GO:0009073">
    <property type="term" value="P:aromatic amino acid family biosynthetic process"/>
    <property type="evidence" value="ECO:0007669"/>
    <property type="project" value="UniProtKB-KW"/>
</dbReference>
<feature type="binding site" evidence="8">
    <location>
        <position position="230"/>
    </location>
    <ligand>
        <name>NADP(+)</name>
        <dbReference type="ChEBI" id="CHEBI:58349"/>
    </ligand>
</feature>
<dbReference type="GO" id="GO:0008652">
    <property type="term" value="P:amino acid biosynthetic process"/>
    <property type="evidence" value="ECO:0007669"/>
    <property type="project" value="UniProtKB-KW"/>
</dbReference>
<dbReference type="SUPFAM" id="SSF51735">
    <property type="entry name" value="NAD(P)-binding Rossmann-fold domains"/>
    <property type="match status" value="1"/>
</dbReference>
<feature type="binding site" evidence="8">
    <location>
        <begin position="145"/>
        <end position="150"/>
    </location>
    <ligand>
        <name>NADP(+)</name>
        <dbReference type="ChEBI" id="CHEBI:58349"/>
    </ligand>
</feature>
<keyword evidence="13" id="KW-1185">Reference proteome</keyword>
<dbReference type="SUPFAM" id="SSF53223">
    <property type="entry name" value="Aminoacid dehydrogenase-like, N-terminal domain"/>
    <property type="match status" value="1"/>
</dbReference>
<dbReference type="OrthoDB" id="9792692at2"/>
<evidence type="ECO:0000256" key="1">
    <source>
        <dbReference type="ARBA" id="ARBA00004871"/>
    </source>
</evidence>
<sequence>MKFAVIGHPISHSLSPVMHHANFKALGRNDSYIALDVHPDHFHHIRDIITEYELDGFNVTIPFKTDIMHYLDAIDDHALAIGAVNTVKINEGKWTGYNTDGIGFLASLPSMPTAGTHVLIIGAGGAGRAIAQAFKQYGAEVTVANRTVERLMNWPDTVTKIGLEDLSHHAQHADIIVNTTPLGMTGFGDTCIYDFNTAQEGVIVADVIYTPSMTPFLTAAADKQLKIVTGLGMFINQGAESFEIWTGLKADRVAMKKCVEQYL</sequence>
<evidence type="ECO:0000259" key="10">
    <source>
        <dbReference type="Pfam" id="PF08501"/>
    </source>
</evidence>
<comment type="function">
    <text evidence="8">Involved in the biosynthesis of the chorismate, which leads to the biosynthesis of aromatic amino acids. Catalyzes the reversible NADPH linked reduction of 3-dehydroshikimate (DHSA) to yield shikimate (SA).</text>
</comment>
<proteinExistence type="inferred from homology"/>